<evidence type="ECO:0000256" key="3">
    <source>
        <dbReference type="ARBA" id="ARBA00022525"/>
    </source>
</evidence>
<keyword evidence="4" id="KW-1015">Disulfide bond</keyword>
<dbReference type="InterPro" id="IPR000118">
    <property type="entry name" value="Granulin"/>
</dbReference>
<dbReference type="InterPro" id="IPR039036">
    <property type="entry name" value="Granulin_fam"/>
</dbReference>
<sequence>MSNFKSYWLTISLQKLIIHIVITQLREHFIGAHISVSLAPQQRSANTMWPLMIVPLLVNLTSAKLQCPDGRLCPEQSTCCKLESGNYDCCPVEKRSQSDDSGDFSPLSWKTHSIPVESKILEMEAGARSSSVSSDSSIHCDYTHYCPDGWACCKMLTGSWSCCPHLTTVCCYQGTRCCPRDNAGNLSPSSMALKYHSIPMKSKTLETEEKALSTTEIGAAVHIPGPFVAKMVFTVAHMAPNAIFKG</sequence>
<protein>
    <recommendedName>
        <fullName evidence="5">Granulins domain-containing protein</fullName>
    </recommendedName>
</protein>
<proteinExistence type="inferred from homology"/>
<dbReference type="EMBL" id="BFAA01010806">
    <property type="protein sequence ID" value="GCB80098.1"/>
    <property type="molecule type" value="Genomic_DNA"/>
</dbReference>
<keyword evidence="3" id="KW-0964">Secreted</keyword>
<dbReference type="SMART" id="SM00277">
    <property type="entry name" value="GRAN"/>
    <property type="match status" value="2"/>
</dbReference>
<keyword evidence="7" id="KW-1185">Reference proteome</keyword>
<feature type="domain" description="Granulins" evidence="5">
    <location>
        <begin position="140"/>
        <end position="189"/>
    </location>
</feature>
<dbReference type="PANTHER" id="PTHR12274:SF7">
    <property type="entry name" value="GRANULINS"/>
    <property type="match status" value="1"/>
</dbReference>
<dbReference type="Gene3D" id="2.10.25.160">
    <property type="entry name" value="Granulin"/>
    <property type="match status" value="2"/>
</dbReference>
<dbReference type="Pfam" id="PF00396">
    <property type="entry name" value="Granulin"/>
    <property type="match status" value="1"/>
</dbReference>
<evidence type="ECO:0000259" key="5">
    <source>
        <dbReference type="SMART" id="SM00277"/>
    </source>
</evidence>
<evidence type="ECO:0000256" key="1">
    <source>
        <dbReference type="ARBA" id="ARBA00004613"/>
    </source>
</evidence>
<accession>A0A401Q400</accession>
<dbReference type="SUPFAM" id="SSF57277">
    <property type="entry name" value="Granulin repeat"/>
    <property type="match status" value="2"/>
</dbReference>
<dbReference type="PANTHER" id="PTHR12274">
    <property type="entry name" value="GRANULIN"/>
    <property type="match status" value="1"/>
</dbReference>
<comment type="similarity">
    <text evidence="2">Belongs to the granulin family.</text>
</comment>
<comment type="subcellular location">
    <subcellularLocation>
        <location evidence="1">Secreted</location>
    </subcellularLocation>
</comment>
<dbReference type="STRING" id="75743.A0A401Q400"/>
<dbReference type="Proteomes" id="UP000288216">
    <property type="component" value="Unassembled WGS sequence"/>
</dbReference>
<evidence type="ECO:0000256" key="2">
    <source>
        <dbReference type="ARBA" id="ARBA00010093"/>
    </source>
</evidence>
<name>A0A401Q400_SCYTO</name>
<dbReference type="AlphaFoldDB" id="A0A401Q400"/>
<feature type="domain" description="Granulins" evidence="5">
    <location>
        <begin position="67"/>
        <end position="113"/>
    </location>
</feature>
<evidence type="ECO:0000313" key="6">
    <source>
        <dbReference type="EMBL" id="GCB80098.1"/>
    </source>
</evidence>
<dbReference type="OrthoDB" id="5949339at2759"/>
<comment type="caution">
    <text evidence="6">The sequence shown here is derived from an EMBL/GenBank/DDBJ whole genome shotgun (WGS) entry which is preliminary data.</text>
</comment>
<evidence type="ECO:0000313" key="7">
    <source>
        <dbReference type="Proteomes" id="UP000288216"/>
    </source>
</evidence>
<dbReference type="GO" id="GO:0005576">
    <property type="term" value="C:extracellular region"/>
    <property type="evidence" value="ECO:0007669"/>
    <property type="project" value="UniProtKB-SubCell"/>
</dbReference>
<reference evidence="6 7" key="1">
    <citation type="journal article" date="2018" name="Nat. Ecol. Evol.">
        <title>Shark genomes provide insights into elasmobranch evolution and the origin of vertebrates.</title>
        <authorList>
            <person name="Hara Y"/>
            <person name="Yamaguchi K"/>
            <person name="Onimaru K"/>
            <person name="Kadota M"/>
            <person name="Koyanagi M"/>
            <person name="Keeley SD"/>
            <person name="Tatsumi K"/>
            <person name="Tanaka K"/>
            <person name="Motone F"/>
            <person name="Kageyama Y"/>
            <person name="Nozu R"/>
            <person name="Adachi N"/>
            <person name="Nishimura O"/>
            <person name="Nakagawa R"/>
            <person name="Tanegashima C"/>
            <person name="Kiyatake I"/>
            <person name="Matsumoto R"/>
            <person name="Murakumo K"/>
            <person name="Nishida K"/>
            <person name="Terakita A"/>
            <person name="Kuratani S"/>
            <person name="Sato K"/>
            <person name="Hyodo S Kuraku.S."/>
        </authorList>
    </citation>
    <scope>NUCLEOTIDE SEQUENCE [LARGE SCALE GENOMIC DNA]</scope>
</reference>
<dbReference type="InterPro" id="IPR037277">
    <property type="entry name" value="Granulin_sf"/>
</dbReference>
<evidence type="ECO:0000256" key="4">
    <source>
        <dbReference type="ARBA" id="ARBA00023157"/>
    </source>
</evidence>
<organism evidence="6 7">
    <name type="scientific">Scyliorhinus torazame</name>
    <name type="common">Cloudy catshark</name>
    <name type="synonym">Catulus torazame</name>
    <dbReference type="NCBI Taxonomy" id="75743"/>
    <lineage>
        <taxon>Eukaryota</taxon>
        <taxon>Metazoa</taxon>
        <taxon>Chordata</taxon>
        <taxon>Craniata</taxon>
        <taxon>Vertebrata</taxon>
        <taxon>Chondrichthyes</taxon>
        <taxon>Elasmobranchii</taxon>
        <taxon>Galeomorphii</taxon>
        <taxon>Galeoidea</taxon>
        <taxon>Carcharhiniformes</taxon>
        <taxon>Scyliorhinidae</taxon>
        <taxon>Scyliorhinus</taxon>
    </lineage>
</organism>
<gene>
    <name evidence="6" type="ORF">scyTo_0017081</name>
</gene>